<keyword evidence="1" id="KW-0732">Signal</keyword>
<dbReference type="AlphaFoldDB" id="A0A2T5YFF4"/>
<dbReference type="Gene3D" id="2.30.180.10">
    <property type="entry name" value="FAS1 domain"/>
    <property type="match status" value="1"/>
</dbReference>
<dbReference type="InterPro" id="IPR000782">
    <property type="entry name" value="FAS1_domain"/>
</dbReference>
<feature type="signal peptide" evidence="1">
    <location>
        <begin position="1"/>
        <end position="20"/>
    </location>
</feature>
<name>A0A2T5YFF4_9BACT</name>
<proteinExistence type="predicted"/>
<evidence type="ECO:0000256" key="1">
    <source>
        <dbReference type="SAM" id="SignalP"/>
    </source>
</evidence>
<dbReference type="InterPro" id="IPR036378">
    <property type="entry name" value="FAS1_dom_sf"/>
</dbReference>
<organism evidence="3 4">
    <name type="scientific">Pontibacter mucosus</name>
    <dbReference type="NCBI Taxonomy" id="1649266"/>
    <lineage>
        <taxon>Bacteria</taxon>
        <taxon>Pseudomonadati</taxon>
        <taxon>Bacteroidota</taxon>
        <taxon>Cytophagia</taxon>
        <taxon>Cytophagales</taxon>
        <taxon>Hymenobacteraceae</taxon>
        <taxon>Pontibacter</taxon>
    </lineage>
</organism>
<evidence type="ECO:0000313" key="3">
    <source>
        <dbReference type="EMBL" id="PTX18014.1"/>
    </source>
</evidence>
<keyword evidence="4" id="KW-1185">Reference proteome</keyword>
<dbReference type="Proteomes" id="UP000244225">
    <property type="component" value="Unassembled WGS sequence"/>
</dbReference>
<dbReference type="GO" id="GO:0005615">
    <property type="term" value="C:extracellular space"/>
    <property type="evidence" value="ECO:0007669"/>
    <property type="project" value="TreeGrafter"/>
</dbReference>
<dbReference type="FunFam" id="2.30.180.10:FF:000032">
    <property type="entry name" value="Fasciclin domain-containing protein, putative"/>
    <property type="match status" value="1"/>
</dbReference>
<dbReference type="PROSITE" id="PS51257">
    <property type="entry name" value="PROKAR_LIPOPROTEIN"/>
    <property type="match status" value="1"/>
</dbReference>
<protein>
    <submittedName>
        <fullName evidence="3">Putative surface protein with fasciclin (FAS1) repeats</fullName>
    </submittedName>
</protein>
<gene>
    <name evidence="3" type="ORF">C8N40_10752</name>
</gene>
<sequence length="195" mass="21080">MKYTLYLLALAGLLSCTNSGNVNFSHTQEMPGSDTTFQTTDYDAMFGGIKTAQYTLAALVKKEPNLSTFAVMIEQADLAAALVEETSLTLFAPTNEAFASWPQDSVNMLMKPEHRAQLIRLLQAHMLLRQADAASLSTNPSIETSGGEYAAVTVQDDTVSIGGATIMKGDVRASNGTLHVVDKVITPVESRLERY</sequence>
<dbReference type="SMART" id="SM00554">
    <property type="entry name" value="FAS1"/>
    <property type="match status" value="1"/>
</dbReference>
<dbReference type="PANTHER" id="PTHR10900">
    <property type="entry name" value="PERIOSTIN-RELATED"/>
    <property type="match status" value="1"/>
</dbReference>
<dbReference type="EMBL" id="QBKI01000007">
    <property type="protein sequence ID" value="PTX18014.1"/>
    <property type="molecule type" value="Genomic_DNA"/>
</dbReference>
<dbReference type="Pfam" id="PF02469">
    <property type="entry name" value="Fasciclin"/>
    <property type="match status" value="1"/>
</dbReference>
<evidence type="ECO:0000259" key="2">
    <source>
        <dbReference type="PROSITE" id="PS50213"/>
    </source>
</evidence>
<dbReference type="PANTHER" id="PTHR10900:SF77">
    <property type="entry name" value="FI19380P1"/>
    <property type="match status" value="1"/>
</dbReference>
<accession>A0A2T5YFF4</accession>
<dbReference type="OrthoDB" id="1119934at2"/>
<feature type="chain" id="PRO_5015631683" evidence="1">
    <location>
        <begin position="21"/>
        <end position="195"/>
    </location>
</feature>
<dbReference type="SUPFAM" id="SSF82153">
    <property type="entry name" value="FAS1 domain"/>
    <property type="match status" value="1"/>
</dbReference>
<dbReference type="PROSITE" id="PS50213">
    <property type="entry name" value="FAS1"/>
    <property type="match status" value="1"/>
</dbReference>
<evidence type="ECO:0000313" key="4">
    <source>
        <dbReference type="Proteomes" id="UP000244225"/>
    </source>
</evidence>
<reference evidence="3 4" key="1">
    <citation type="submission" date="2018-04" db="EMBL/GenBank/DDBJ databases">
        <title>Genomic Encyclopedia of Archaeal and Bacterial Type Strains, Phase II (KMG-II): from individual species to whole genera.</title>
        <authorList>
            <person name="Goeker M."/>
        </authorList>
    </citation>
    <scope>NUCLEOTIDE SEQUENCE [LARGE SCALE GENOMIC DNA]</scope>
    <source>
        <strain evidence="3 4">DSM 100162</strain>
    </source>
</reference>
<dbReference type="RefSeq" id="WP_108212455.1">
    <property type="nucleotide sequence ID" value="NZ_QBKI01000007.1"/>
</dbReference>
<feature type="domain" description="FAS1" evidence="2">
    <location>
        <begin position="53"/>
        <end position="185"/>
    </location>
</feature>
<dbReference type="InterPro" id="IPR050904">
    <property type="entry name" value="Adhesion/Biosynth-related"/>
</dbReference>
<comment type="caution">
    <text evidence="3">The sequence shown here is derived from an EMBL/GenBank/DDBJ whole genome shotgun (WGS) entry which is preliminary data.</text>
</comment>